<keyword evidence="2" id="KW-1185">Reference proteome</keyword>
<comment type="caution">
    <text evidence="1">The sequence shown here is derived from an EMBL/GenBank/DDBJ whole genome shotgun (WGS) entry which is preliminary data.</text>
</comment>
<gene>
    <name evidence="1" type="ORF">EYC80_007410</name>
</gene>
<accession>A0A5N6JVW6</accession>
<proteinExistence type="predicted"/>
<dbReference type="AlphaFoldDB" id="A0A5N6JVW6"/>
<dbReference type="InterPro" id="IPR029063">
    <property type="entry name" value="SAM-dependent_MTases_sf"/>
</dbReference>
<evidence type="ECO:0000313" key="2">
    <source>
        <dbReference type="Proteomes" id="UP000326757"/>
    </source>
</evidence>
<dbReference type="Proteomes" id="UP000326757">
    <property type="component" value="Unassembled WGS sequence"/>
</dbReference>
<name>A0A5N6JVW6_MONLA</name>
<reference evidence="1 2" key="1">
    <citation type="submission" date="2019-06" db="EMBL/GenBank/DDBJ databases">
        <title>Genome Sequence of the Brown Rot Fungal Pathogen Monilinia laxa.</title>
        <authorList>
            <person name="De Miccolis Angelini R.M."/>
            <person name="Landi L."/>
            <person name="Abate D."/>
            <person name="Pollastro S."/>
            <person name="Romanazzi G."/>
            <person name="Faretra F."/>
        </authorList>
    </citation>
    <scope>NUCLEOTIDE SEQUENCE [LARGE SCALE GENOMIC DNA]</scope>
    <source>
        <strain evidence="1 2">Mlax316</strain>
    </source>
</reference>
<dbReference type="OrthoDB" id="2410195at2759"/>
<dbReference type="Gene3D" id="3.40.50.150">
    <property type="entry name" value="Vaccinia Virus protein VP39"/>
    <property type="match status" value="1"/>
</dbReference>
<evidence type="ECO:0000313" key="1">
    <source>
        <dbReference type="EMBL" id="KAB8293050.1"/>
    </source>
</evidence>
<protein>
    <submittedName>
        <fullName evidence="1">Uncharacterized protein</fullName>
    </submittedName>
</protein>
<organism evidence="1 2">
    <name type="scientific">Monilinia laxa</name>
    <name type="common">Brown rot fungus</name>
    <name type="synonym">Sclerotinia laxa</name>
    <dbReference type="NCBI Taxonomy" id="61186"/>
    <lineage>
        <taxon>Eukaryota</taxon>
        <taxon>Fungi</taxon>
        <taxon>Dikarya</taxon>
        <taxon>Ascomycota</taxon>
        <taxon>Pezizomycotina</taxon>
        <taxon>Leotiomycetes</taxon>
        <taxon>Helotiales</taxon>
        <taxon>Sclerotiniaceae</taxon>
        <taxon>Monilinia</taxon>
    </lineage>
</organism>
<sequence>MGPDSAILIDEMVLPNTGTSSQAMSIDFTMMAALSAMERTQSQLEKLLDSACLKVVLQAMKPQSESTG</sequence>
<dbReference type="EMBL" id="VIGI01000012">
    <property type="protein sequence ID" value="KAB8293050.1"/>
    <property type="molecule type" value="Genomic_DNA"/>
</dbReference>